<dbReference type="Gene3D" id="1.10.10.60">
    <property type="entry name" value="Homeodomain-like"/>
    <property type="match status" value="1"/>
</dbReference>
<dbReference type="SMART" id="SM00342">
    <property type="entry name" value="HTH_ARAC"/>
    <property type="match status" value="1"/>
</dbReference>
<evidence type="ECO:0000313" key="5">
    <source>
        <dbReference type="EMBL" id="TKV83943.1"/>
    </source>
</evidence>
<evidence type="ECO:0000256" key="3">
    <source>
        <dbReference type="ARBA" id="ARBA00023163"/>
    </source>
</evidence>
<name>A0A4U6S9V3_BRAEL</name>
<protein>
    <submittedName>
        <fullName evidence="5">Helix-turn-helix transcriptional regulator</fullName>
    </submittedName>
</protein>
<evidence type="ECO:0000313" key="6">
    <source>
        <dbReference type="Proteomes" id="UP000305095"/>
    </source>
</evidence>
<dbReference type="AlphaFoldDB" id="A0A4U6S9V3"/>
<dbReference type="InterPro" id="IPR018060">
    <property type="entry name" value="HTH_AraC"/>
</dbReference>
<reference evidence="5 6" key="1">
    <citation type="submission" date="2019-05" db="EMBL/GenBank/DDBJ databases">
        <title>Draft Genome of Bradyrhizobium elkanii strain SEMIA 938, Used in Commercial Inoculants for Lupinus spp. in Brazil.</title>
        <authorList>
            <person name="Hungria M."/>
            <person name="Delamuta J.R.M."/>
            <person name="Ribeiro R.A."/>
            <person name="Nogueira M.A."/>
        </authorList>
    </citation>
    <scope>NUCLEOTIDE SEQUENCE [LARGE SCALE GENOMIC DNA]</scope>
    <source>
        <strain evidence="5 6">Semia 938</strain>
    </source>
</reference>
<dbReference type="Pfam" id="PF12833">
    <property type="entry name" value="HTH_18"/>
    <property type="match status" value="1"/>
</dbReference>
<dbReference type="GO" id="GO:0000976">
    <property type="term" value="F:transcription cis-regulatory region binding"/>
    <property type="evidence" value="ECO:0007669"/>
    <property type="project" value="TreeGrafter"/>
</dbReference>
<keyword evidence="2" id="KW-0238">DNA-binding</keyword>
<dbReference type="GO" id="GO:0003700">
    <property type="term" value="F:DNA-binding transcription factor activity"/>
    <property type="evidence" value="ECO:0007669"/>
    <property type="project" value="InterPro"/>
</dbReference>
<dbReference type="GO" id="GO:0005829">
    <property type="term" value="C:cytosol"/>
    <property type="evidence" value="ECO:0007669"/>
    <property type="project" value="TreeGrafter"/>
</dbReference>
<feature type="domain" description="HTH araC/xylS-type" evidence="4">
    <location>
        <begin position="10"/>
        <end position="108"/>
    </location>
</feature>
<gene>
    <name evidence="5" type="ORF">FDV58_01740</name>
</gene>
<keyword evidence="1" id="KW-0805">Transcription regulation</keyword>
<dbReference type="SUPFAM" id="SSF46689">
    <property type="entry name" value="Homeodomain-like"/>
    <property type="match status" value="1"/>
</dbReference>
<organism evidence="5 6">
    <name type="scientific">Bradyrhizobium elkanii</name>
    <dbReference type="NCBI Taxonomy" id="29448"/>
    <lineage>
        <taxon>Bacteria</taxon>
        <taxon>Pseudomonadati</taxon>
        <taxon>Pseudomonadota</taxon>
        <taxon>Alphaproteobacteria</taxon>
        <taxon>Hyphomicrobiales</taxon>
        <taxon>Nitrobacteraceae</taxon>
        <taxon>Bradyrhizobium</taxon>
    </lineage>
</organism>
<proteinExistence type="predicted"/>
<dbReference type="Proteomes" id="UP000305095">
    <property type="component" value="Unassembled WGS sequence"/>
</dbReference>
<evidence type="ECO:0000259" key="4">
    <source>
        <dbReference type="PROSITE" id="PS01124"/>
    </source>
</evidence>
<dbReference type="EMBL" id="SZZP01000001">
    <property type="protein sequence ID" value="TKV83943.1"/>
    <property type="molecule type" value="Genomic_DNA"/>
</dbReference>
<accession>A0A4U6S9V3</accession>
<sequence length="128" mass="14236">MRAVRLPSAQAVRAVIAASLRHGDATLDSTARALKISSRTLQRHLGRMGTSHSEMLAEVRLKIACRLLVDSGKPLSEIAKFLGYSNASSFSRIFVRLMQIKPVAYRRQQLADRQSRASHRKTSHVVGR</sequence>
<dbReference type="PANTHER" id="PTHR47894:SF4">
    <property type="entry name" value="HTH-TYPE TRANSCRIPTIONAL REGULATOR GADX"/>
    <property type="match status" value="1"/>
</dbReference>
<dbReference type="PROSITE" id="PS01124">
    <property type="entry name" value="HTH_ARAC_FAMILY_2"/>
    <property type="match status" value="1"/>
</dbReference>
<dbReference type="InterPro" id="IPR009057">
    <property type="entry name" value="Homeodomain-like_sf"/>
</dbReference>
<dbReference type="PANTHER" id="PTHR47894">
    <property type="entry name" value="HTH-TYPE TRANSCRIPTIONAL REGULATOR GADX"/>
    <property type="match status" value="1"/>
</dbReference>
<keyword evidence="3" id="KW-0804">Transcription</keyword>
<comment type="caution">
    <text evidence="5">The sequence shown here is derived from an EMBL/GenBank/DDBJ whole genome shotgun (WGS) entry which is preliminary data.</text>
</comment>
<evidence type="ECO:0000256" key="1">
    <source>
        <dbReference type="ARBA" id="ARBA00023015"/>
    </source>
</evidence>
<evidence type="ECO:0000256" key="2">
    <source>
        <dbReference type="ARBA" id="ARBA00023125"/>
    </source>
</evidence>